<keyword evidence="8" id="KW-1185">Reference proteome</keyword>
<name>A0A433D3B4_9FUNG</name>
<evidence type="ECO:0000256" key="3">
    <source>
        <dbReference type="ARBA" id="ARBA00022692"/>
    </source>
</evidence>
<evidence type="ECO:0000313" key="7">
    <source>
        <dbReference type="EMBL" id="RUP45347.1"/>
    </source>
</evidence>
<organism evidence="7 8">
    <name type="scientific">Jimgerdemannia flammicorona</name>
    <dbReference type="NCBI Taxonomy" id="994334"/>
    <lineage>
        <taxon>Eukaryota</taxon>
        <taxon>Fungi</taxon>
        <taxon>Fungi incertae sedis</taxon>
        <taxon>Mucoromycota</taxon>
        <taxon>Mucoromycotina</taxon>
        <taxon>Endogonomycetes</taxon>
        <taxon>Endogonales</taxon>
        <taxon>Endogonaceae</taxon>
        <taxon>Jimgerdemannia</taxon>
    </lineage>
</organism>
<dbReference type="InterPro" id="IPR044890">
    <property type="entry name" value="TMEM14_sf"/>
</dbReference>
<evidence type="ECO:0000256" key="1">
    <source>
        <dbReference type="ARBA" id="ARBA00004370"/>
    </source>
</evidence>
<evidence type="ECO:0000256" key="4">
    <source>
        <dbReference type="ARBA" id="ARBA00022989"/>
    </source>
</evidence>
<keyword evidence="5" id="KW-0472">Membrane</keyword>
<reference evidence="7 8" key="1">
    <citation type="journal article" date="2018" name="New Phytol.">
        <title>Phylogenomics of Endogonaceae and evolution of mycorrhizas within Mucoromycota.</title>
        <authorList>
            <person name="Chang Y."/>
            <person name="Desiro A."/>
            <person name="Na H."/>
            <person name="Sandor L."/>
            <person name="Lipzen A."/>
            <person name="Clum A."/>
            <person name="Barry K."/>
            <person name="Grigoriev I.V."/>
            <person name="Martin F.M."/>
            <person name="Stajich J.E."/>
            <person name="Smith M.E."/>
            <person name="Bonito G."/>
            <person name="Spatafora J.W."/>
        </authorList>
    </citation>
    <scope>NUCLEOTIDE SEQUENCE [LARGE SCALE GENOMIC DNA]</scope>
    <source>
        <strain evidence="7 8">GMNB39</strain>
    </source>
</reference>
<comment type="similarity">
    <text evidence="2">Belongs to the TMEM14 family.</text>
</comment>
<dbReference type="OrthoDB" id="843225at2759"/>
<proteinExistence type="inferred from homology"/>
<feature type="region of interest" description="Disordered" evidence="6">
    <location>
        <begin position="27"/>
        <end position="50"/>
    </location>
</feature>
<keyword evidence="4" id="KW-1133">Transmembrane helix</keyword>
<dbReference type="Pfam" id="PF03647">
    <property type="entry name" value="Tmemb_14"/>
    <property type="match status" value="1"/>
</dbReference>
<evidence type="ECO:0008006" key="9">
    <source>
        <dbReference type="Google" id="ProtNLM"/>
    </source>
</evidence>
<dbReference type="EMBL" id="RBNI01007439">
    <property type="protein sequence ID" value="RUP45347.1"/>
    <property type="molecule type" value="Genomic_DNA"/>
</dbReference>
<accession>A0A433D3B4</accession>
<dbReference type="InterPro" id="IPR005349">
    <property type="entry name" value="TMEM14"/>
</dbReference>
<dbReference type="Proteomes" id="UP000268093">
    <property type="component" value="Unassembled WGS sequence"/>
</dbReference>
<comment type="subcellular location">
    <subcellularLocation>
        <location evidence="1">Membrane</location>
    </subcellularLocation>
</comment>
<evidence type="ECO:0000256" key="2">
    <source>
        <dbReference type="ARBA" id="ARBA00007590"/>
    </source>
</evidence>
<comment type="caution">
    <text evidence="7">The sequence shown here is derived from an EMBL/GenBank/DDBJ whole genome shotgun (WGS) entry which is preliminary data.</text>
</comment>
<protein>
    <recommendedName>
        <fullName evidence="9">Transmembrane proteins 14C-domain-containing protein</fullName>
    </recommendedName>
</protein>
<gene>
    <name evidence="7" type="ORF">BC936DRAFT_148284</name>
</gene>
<evidence type="ECO:0000256" key="6">
    <source>
        <dbReference type="SAM" id="MobiDB-lite"/>
    </source>
</evidence>
<keyword evidence="3" id="KW-0812">Transmembrane</keyword>
<dbReference type="GO" id="GO:0016020">
    <property type="term" value="C:membrane"/>
    <property type="evidence" value="ECO:0007669"/>
    <property type="project" value="UniProtKB-SubCell"/>
</dbReference>
<evidence type="ECO:0000256" key="5">
    <source>
        <dbReference type="ARBA" id="ARBA00023136"/>
    </source>
</evidence>
<feature type="compositionally biased region" description="Polar residues" evidence="6">
    <location>
        <begin position="32"/>
        <end position="50"/>
    </location>
</feature>
<dbReference type="AlphaFoldDB" id="A0A433D3B4"/>
<dbReference type="Gene3D" id="1.10.10.1740">
    <property type="entry name" value="Transmembrane protein 14-like"/>
    <property type="match status" value="1"/>
</dbReference>
<evidence type="ECO:0000313" key="8">
    <source>
        <dbReference type="Proteomes" id="UP000268093"/>
    </source>
</evidence>
<sequence length="179" mass="19043">MIHITIELPPKKVFLSLFPHEPKPSLYKDKTMSTPANQQKPVTPQNQSTAEKVASPLVALSSRTDPYPHFFMSGACAIGSYYAYNAMKNNQLALIAGGIAAAYAYAGYLLGRGDEQLGYNLATATSLALVAATGPKALQAKDPFNVSMASLGGLSSLGNFVKAYQQRTGKPAEIRTSGK</sequence>